<evidence type="ECO:0000313" key="3">
    <source>
        <dbReference type="EMBL" id="OPX55564.1"/>
    </source>
</evidence>
<keyword evidence="2" id="KW-0378">Hydrolase</keyword>
<evidence type="ECO:0000256" key="1">
    <source>
        <dbReference type="ARBA" id="ARBA00022723"/>
    </source>
</evidence>
<dbReference type="PANTHER" id="PTHR12629">
    <property type="entry name" value="DIPHOSPHOINOSITOL POLYPHOSPHATE PHOSPHOHYDROLASE"/>
    <property type="match status" value="1"/>
</dbReference>
<name>A0A1V4T6I6_9GAMM</name>
<dbReference type="AlphaFoldDB" id="A0A1V4T6I6"/>
<dbReference type="Gene3D" id="3.90.79.10">
    <property type="entry name" value="Nucleoside Triphosphate Pyrophosphohydrolase"/>
    <property type="match status" value="1"/>
</dbReference>
<reference evidence="3 4" key="1">
    <citation type="submission" date="2017-01" db="EMBL/GenBank/DDBJ databases">
        <title>Genome Sequencing of a Marine Spirillum, Oceanospirillum multiglobuliferum ATCC 33336, from Japan.</title>
        <authorList>
            <person name="Carney J.G."/>
            <person name="Trachtenberg A.M."/>
            <person name="Rheaume B.A."/>
            <person name="Linnane J.D."/>
            <person name="Pitts N.L."/>
            <person name="Mykles D.L."/>
            <person name="Maclea K.S."/>
        </authorList>
    </citation>
    <scope>NUCLEOTIDE SEQUENCE [LARGE SCALE GENOMIC DNA]</scope>
    <source>
        <strain evidence="3 4">ATCC 33336</strain>
    </source>
</reference>
<dbReference type="GO" id="GO:0005737">
    <property type="term" value="C:cytoplasm"/>
    <property type="evidence" value="ECO:0007669"/>
    <property type="project" value="TreeGrafter"/>
</dbReference>
<comment type="caution">
    <text evidence="3">The sequence shown here is derived from an EMBL/GenBank/DDBJ whole genome shotgun (WGS) entry which is preliminary data.</text>
</comment>
<dbReference type="GO" id="GO:0046872">
    <property type="term" value="F:metal ion binding"/>
    <property type="evidence" value="ECO:0007669"/>
    <property type="project" value="UniProtKB-KW"/>
</dbReference>
<accession>A0A1V4T6I6</accession>
<proteinExistence type="predicted"/>
<dbReference type="STRING" id="64969.SAMN02745127_01477"/>
<organism evidence="3 4">
    <name type="scientific">Oceanospirillum multiglobuliferum</name>
    <dbReference type="NCBI Taxonomy" id="64969"/>
    <lineage>
        <taxon>Bacteria</taxon>
        <taxon>Pseudomonadati</taxon>
        <taxon>Pseudomonadota</taxon>
        <taxon>Gammaproteobacteria</taxon>
        <taxon>Oceanospirillales</taxon>
        <taxon>Oceanospirillaceae</taxon>
        <taxon>Oceanospirillum</taxon>
    </lineage>
</organism>
<keyword evidence="1" id="KW-0479">Metal-binding</keyword>
<sequence length="97" mass="11308">MGKTEKKLSKAGVARLEAYEEAGMIGRLSQSSKFKISTCSGMKNKKRTVWVFVIKVTKTLRRWPEQKERKRCWVELNKLNRVMADQTIASAIMKRFR</sequence>
<gene>
    <name evidence="3" type="ORF">BTE48_08055</name>
</gene>
<dbReference type="Proteomes" id="UP000191418">
    <property type="component" value="Unassembled WGS sequence"/>
</dbReference>
<dbReference type="EMBL" id="MTSM01000008">
    <property type="protein sequence ID" value="OPX55564.1"/>
    <property type="molecule type" value="Genomic_DNA"/>
</dbReference>
<dbReference type="PANTHER" id="PTHR12629:SF0">
    <property type="entry name" value="DIPHOSPHOINOSITOL-POLYPHOSPHATE DIPHOSPHATASE"/>
    <property type="match status" value="1"/>
</dbReference>
<evidence type="ECO:0008006" key="5">
    <source>
        <dbReference type="Google" id="ProtNLM"/>
    </source>
</evidence>
<evidence type="ECO:0000256" key="2">
    <source>
        <dbReference type="ARBA" id="ARBA00022801"/>
    </source>
</evidence>
<protein>
    <recommendedName>
        <fullName evidence="5">Nudix hydrolase domain-containing protein</fullName>
    </recommendedName>
</protein>
<keyword evidence="4" id="KW-1185">Reference proteome</keyword>
<evidence type="ECO:0000313" key="4">
    <source>
        <dbReference type="Proteomes" id="UP000191418"/>
    </source>
</evidence>
<dbReference type="GO" id="GO:0016787">
    <property type="term" value="F:hydrolase activity"/>
    <property type="evidence" value="ECO:0007669"/>
    <property type="project" value="UniProtKB-KW"/>
</dbReference>